<dbReference type="InterPro" id="IPR050570">
    <property type="entry name" value="Cell_wall_metabolism_enzyme"/>
</dbReference>
<organism evidence="2 3">
    <name type="scientific">Corallincola holothuriorum</name>
    <dbReference type="NCBI Taxonomy" id="2282215"/>
    <lineage>
        <taxon>Bacteria</taxon>
        <taxon>Pseudomonadati</taxon>
        <taxon>Pseudomonadota</taxon>
        <taxon>Gammaproteobacteria</taxon>
        <taxon>Alteromonadales</taxon>
        <taxon>Psychromonadaceae</taxon>
        <taxon>Corallincola</taxon>
    </lineage>
</organism>
<keyword evidence="3" id="KW-1185">Reference proteome</keyword>
<dbReference type="FunFam" id="2.70.70.10:FF:000019">
    <property type="entry name" value="M23 family peptidase"/>
    <property type="match status" value="1"/>
</dbReference>
<dbReference type="AlphaFoldDB" id="A0A368NSP9"/>
<evidence type="ECO:0000259" key="1">
    <source>
        <dbReference type="Pfam" id="PF01551"/>
    </source>
</evidence>
<dbReference type="PANTHER" id="PTHR21666:SF285">
    <property type="entry name" value="M23 FAMILY METALLOPEPTIDASE"/>
    <property type="match status" value="1"/>
</dbReference>
<dbReference type="EMBL" id="QPID01000001">
    <property type="protein sequence ID" value="RCU52499.1"/>
    <property type="molecule type" value="Genomic_DNA"/>
</dbReference>
<name>A0A368NSP9_9GAMM</name>
<dbReference type="CDD" id="cd12797">
    <property type="entry name" value="M23_peptidase"/>
    <property type="match status" value="1"/>
</dbReference>
<dbReference type="RefSeq" id="WP_114336407.1">
    <property type="nucleotide sequence ID" value="NZ_QPID01000001.1"/>
</dbReference>
<protein>
    <submittedName>
        <fullName evidence="2">M23 family peptidase</fullName>
    </submittedName>
</protein>
<sequence length="279" mass="30762">MRVLRKELSVKFPLLVSIFLLFSAQTLAIELNGEFIQGGMVTGKLPPGSQLSLDGNPVKISAEGIFVIGFGRDDTGEAELKWTLPGGEKQQTSYKIKQREYNIQYVEGVEQKYVSPPEEVLERIRDDNRQVAAARKTDSDRKDFLTPLIWPVDGPISGVYGSQRYFNGEPKRPHFGLDIAAPTGTIIVAPADGVITLWHPDMYYSGGTLLMDHGYGISSTFIHLSGSLVKAGDVVKQGQPIAKVGATGRVTGAHLDWRINWFKVRLDPQLLLPPKSSEQ</sequence>
<reference evidence="2 3" key="1">
    <citation type="submission" date="2018-07" db="EMBL/GenBank/DDBJ databases">
        <title>Corallincola holothuriorum sp. nov., a new facultative anaerobe isolated from sea cucumber Apostichopus japonicus.</title>
        <authorList>
            <person name="Xia H."/>
        </authorList>
    </citation>
    <scope>NUCLEOTIDE SEQUENCE [LARGE SCALE GENOMIC DNA]</scope>
    <source>
        <strain evidence="2 3">C4</strain>
    </source>
</reference>
<comment type="caution">
    <text evidence="2">The sequence shown here is derived from an EMBL/GenBank/DDBJ whole genome shotgun (WGS) entry which is preliminary data.</text>
</comment>
<dbReference type="OrthoDB" id="9805070at2"/>
<gene>
    <name evidence="2" type="ORF">DU002_00575</name>
</gene>
<feature type="domain" description="M23ase beta-sheet core" evidence="1">
    <location>
        <begin position="173"/>
        <end position="268"/>
    </location>
</feature>
<proteinExistence type="predicted"/>
<evidence type="ECO:0000313" key="2">
    <source>
        <dbReference type="EMBL" id="RCU52499.1"/>
    </source>
</evidence>
<evidence type="ECO:0000313" key="3">
    <source>
        <dbReference type="Proteomes" id="UP000252558"/>
    </source>
</evidence>
<dbReference type="Gene3D" id="2.70.70.10">
    <property type="entry name" value="Glucose Permease (Domain IIA)"/>
    <property type="match status" value="1"/>
</dbReference>
<dbReference type="PANTHER" id="PTHR21666">
    <property type="entry name" value="PEPTIDASE-RELATED"/>
    <property type="match status" value="1"/>
</dbReference>
<accession>A0A368NSP9</accession>
<dbReference type="SUPFAM" id="SSF51261">
    <property type="entry name" value="Duplicated hybrid motif"/>
    <property type="match status" value="1"/>
</dbReference>
<dbReference type="InterPro" id="IPR011055">
    <property type="entry name" value="Dup_hybrid_motif"/>
</dbReference>
<dbReference type="InterPro" id="IPR016047">
    <property type="entry name" value="M23ase_b-sheet_dom"/>
</dbReference>
<dbReference type="GO" id="GO:0004222">
    <property type="term" value="F:metalloendopeptidase activity"/>
    <property type="evidence" value="ECO:0007669"/>
    <property type="project" value="TreeGrafter"/>
</dbReference>
<dbReference type="Proteomes" id="UP000252558">
    <property type="component" value="Unassembled WGS sequence"/>
</dbReference>
<dbReference type="Pfam" id="PF01551">
    <property type="entry name" value="Peptidase_M23"/>
    <property type="match status" value="1"/>
</dbReference>